<dbReference type="GO" id="GO:0098636">
    <property type="term" value="C:protein complex involved in cell adhesion"/>
    <property type="evidence" value="ECO:0007669"/>
    <property type="project" value="TreeGrafter"/>
</dbReference>
<sequence length="279" mass="31997">MANHLNVFNTDEVRDQAQPQLQHVKELPTGVPESNLSLGINYVDYDKSKNICLKSYFSTVESEGQDNTSGLSTHCHLDAWGDSIMYSAGCTWLPTLNNYDLQSGIKAINPCGEYFAVDVQFDHEYPSNPKVICWLRGFELRMGGDWRIDVEPIDITTKGCKLNFRVWGTTQAPWIEATWIAYPSDHPDIESGLFDTQEQRVWTLLQHTHRKEVTFSKNFEQPPVVYYAISRIDETNEGNLRVKAYVRDVTAQGMSLHLDSWDDTVMYTTVARWIAFRQT</sequence>
<dbReference type="InterPro" id="IPR037221">
    <property type="entry name" value="H-type_lectin_dom_sf"/>
</dbReference>
<evidence type="ECO:0000259" key="1">
    <source>
        <dbReference type="Pfam" id="PF09458"/>
    </source>
</evidence>
<accession>A0A8H3H745</accession>
<comment type="caution">
    <text evidence="2">The sequence shown here is derived from an EMBL/GenBank/DDBJ whole genome shotgun (WGS) entry which is preliminary data.</text>
</comment>
<protein>
    <recommendedName>
        <fullName evidence="1">H-type lectin domain-containing protein</fullName>
    </recommendedName>
</protein>
<dbReference type="GO" id="GO:0046871">
    <property type="term" value="F:N-acetylgalactosamine binding"/>
    <property type="evidence" value="ECO:0007669"/>
    <property type="project" value="TreeGrafter"/>
</dbReference>
<dbReference type="GO" id="GO:0009986">
    <property type="term" value="C:cell surface"/>
    <property type="evidence" value="ECO:0007669"/>
    <property type="project" value="TreeGrafter"/>
</dbReference>
<organism evidence="2 3">
    <name type="scientific">Rhizoctonia solani</name>
    <dbReference type="NCBI Taxonomy" id="456999"/>
    <lineage>
        <taxon>Eukaryota</taxon>
        <taxon>Fungi</taxon>
        <taxon>Dikarya</taxon>
        <taxon>Basidiomycota</taxon>
        <taxon>Agaricomycotina</taxon>
        <taxon>Agaricomycetes</taxon>
        <taxon>Cantharellales</taxon>
        <taxon>Ceratobasidiaceae</taxon>
        <taxon>Rhizoctonia</taxon>
    </lineage>
</organism>
<name>A0A8H3H745_9AGAM</name>
<dbReference type="GO" id="GO:0070492">
    <property type="term" value="F:oligosaccharide binding"/>
    <property type="evidence" value="ECO:0007669"/>
    <property type="project" value="TreeGrafter"/>
</dbReference>
<dbReference type="EMBL" id="CAJMWY010002210">
    <property type="protein sequence ID" value="CAE6484950.1"/>
    <property type="molecule type" value="Genomic_DNA"/>
</dbReference>
<gene>
    <name evidence="2" type="ORF">RDB_LOCUS103461</name>
</gene>
<dbReference type="GO" id="GO:0098609">
    <property type="term" value="P:cell-cell adhesion"/>
    <property type="evidence" value="ECO:0007669"/>
    <property type="project" value="TreeGrafter"/>
</dbReference>
<dbReference type="InterPro" id="IPR019019">
    <property type="entry name" value="H-type_lectin_domain"/>
</dbReference>
<feature type="domain" description="H-type lectin" evidence="1">
    <location>
        <begin position="117"/>
        <end position="182"/>
    </location>
</feature>
<feature type="domain" description="H-type lectin" evidence="1">
    <location>
        <begin position="211"/>
        <end position="276"/>
    </location>
</feature>
<dbReference type="AlphaFoldDB" id="A0A8H3H745"/>
<dbReference type="SUPFAM" id="SSF141086">
    <property type="entry name" value="Agglutinin HPA-like"/>
    <property type="match status" value="2"/>
</dbReference>
<dbReference type="PANTHER" id="PTHR46938">
    <property type="entry name" value="DISCOIDIN-1 SUBUNIT A-RELATED-RELATED"/>
    <property type="match status" value="1"/>
</dbReference>
<evidence type="ECO:0000313" key="2">
    <source>
        <dbReference type="EMBL" id="CAE6484950.1"/>
    </source>
</evidence>
<dbReference type="InterPro" id="IPR052487">
    <property type="entry name" value="Galactose-binding_lectin"/>
</dbReference>
<dbReference type="GO" id="GO:0030247">
    <property type="term" value="F:polysaccharide binding"/>
    <property type="evidence" value="ECO:0007669"/>
    <property type="project" value="TreeGrafter"/>
</dbReference>
<dbReference type="Gene3D" id="2.60.40.2080">
    <property type="match status" value="3"/>
</dbReference>
<dbReference type="Proteomes" id="UP000663861">
    <property type="component" value="Unassembled WGS sequence"/>
</dbReference>
<proteinExistence type="predicted"/>
<reference evidence="2" key="1">
    <citation type="submission" date="2021-01" db="EMBL/GenBank/DDBJ databases">
        <authorList>
            <person name="Kaushik A."/>
        </authorList>
    </citation>
    <scope>NUCLEOTIDE SEQUENCE</scope>
    <source>
        <strain evidence="2">AG4-RS23</strain>
    </source>
</reference>
<dbReference type="Pfam" id="PF09458">
    <property type="entry name" value="H_lectin"/>
    <property type="match status" value="2"/>
</dbReference>
<evidence type="ECO:0000313" key="3">
    <source>
        <dbReference type="Proteomes" id="UP000663861"/>
    </source>
</evidence>